<feature type="compositionally biased region" description="Polar residues" evidence="1">
    <location>
        <begin position="132"/>
        <end position="151"/>
    </location>
</feature>
<evidence type="ECO:0000256" key="1">
    <source>
        <dbReference type="SAM" id="MobiDB-lite"/>
    </source>
</evidence>
<feature type="region of interest" description="Disordered" evidence="1">
    <location>
        <begin position="196"/>
        <end position="231"/>
    </location>
</feature>
<sequence>MRIFAALVASSTLLSISSALPFYGVERRHVAPRAKSYSVINVDGGSTTTPPQTVVETITHPAPITTQTLKITNVSPSAVVVTLTSTHTKEGTPSPRSTPTTPITSSQTTSSSLQKTSSSSSEPSRLISTSPLNVSTSPTAPLPASTMSPSGVQPSVVTIIVTASPAVSTEYYDDGMWHTRYTVKTFGTVAANSTTSSSFAASTGSPGPLPASVSHSYNGTQNLVRHGARQL</sequence>
<comment type="caution">
    <text evidence="3">The sequence shown here is derived from an EMBL/GenBank/DDBJ whole genome shotgun (WGS) entry which is preliminary data.</text>
</comment>
<keyword evidence="2" id="KW-0732">Signal</keyword>
<proteinExistence type="predicted"/>
<feature type="compositionally biased region" description="Low complexity" evidence="1">
    <location>
        <begin position="196"/>
        <end position="205"/>
    </location>
</feature>
<feature type="chain" id="PRO_5040418057" evidence="2">
    <location>
        <begin position="20"/>
        <end position="231"/>
    </location>
</feature>
<accession>A0A9P4MTC0</accession>
<reference evidence="3" key="1">
    <citation type="journal article" date="2020" name="Stud. Mycol.">
        <title>101 Dothideomycetes genomes: a test case for predicting lifestyles and emergence of pathogens.</title>
        <authorList>
            <person name="Haridas S."/>
            <person name="Albert R."/>
            <person name="Binder M."/>
            <person name="Bloem J."/>
            <person name="Labutti K."/>
            <person name="Salamov A."/>
            <person name="Andreopoulos B."/>
            <person name="Baker S."/>
            <person name="Barry K."/>
            <person name="Bills G."/>
            <person name="Bluhm B."/>
            <person name="Cannon C."/>
            <person name="Castanera R."/>
            <person name="Culley D."/>
            <person name="Daum C."/>
            <person name="Ezra D."/>
            <person name="Gonzalez J."/>
            <person name="Henrissat B."/>
            <person name="Kuo A."/>
            <person name="Liang C."/>
            <person name="Lipzen A."/>
            <person name="Lutzoni F."/>
            <person name="Magnuson J."/>
            <person name="Mondo S."/>
            <person name="Nolan M."/>
            <person name="Ohm R."/>
            <person name="Pangilinan J."/>
            <person name="Park H.-J."/>
            <person name="Ramirez L."/>
            <person name="Alfaro M."/>
            <person name="Sun H."/>
            <person name="Tritt A."/>
            <person name="Yoshinaga Y."/>
            <person name="Zwiers L.-H."/>
            <person name="Turgeon B."/>
            <person name="Goodwin S."/>
            <person name="Spatafora J."/>
            <person name="Crous P."/>
            <person name="Grigoriev I."/>
        </authorList>
    </citation>
    <scope>NUCLEOTIDE SEQUENCE</scope>
    <source>
        <strain evidence="3">ATCC 74209</strain>
    </source>
</reference>
<evidence type="ECO:0000313" key="3">
    <source>
        <dbReference type="EMBL" id="KAF2202371.1"/>
    </source>
</evidence>
<evidence type="ECO:0000256" key="2">
    <source>
        <dbReference type="SAM" id="SignalP"/>
    </source>
</evidence>
<protein>
    <submittedName>
        <fullName evidence="3">Uncharacterized protein</fullName>
    </submittedName>
</protein>
<dbReference type="Proteomes" id="UP000799536">
    <property type="component" value="Unassembled WGS sequence"/>
</dbReference>
<dbReference type="OrthoDB" id="3798369at2759"/>
<organism evidence="3 4">
    <name type="scientific">Delitschia confertaspora ATCC 74209</name>
    <dbReference type="NCBI Taxonomy" id="1513339"/>
    <lineage>
        <taxon>Eukaryota</taxon>
        <taxon>Fungi</taxon>
        <taxon>Dikarya</taxon>
        <taxon>Ascomycota</taxon>
        <taxon>Pezizomycotina</taxon>
        <taxon>Dothideomycetes</taxon>
        <taxon>Pleosporomycetidae</taxon>
        <taxon>Pleosporales</taxon>
        <taxon>Delitschiaceae</taxon>
        <taxon>Delitschia</taxon>
    </lineage>
</organism>
<name>A0A9P4MTC0_9PLEO</name>
<feature type="compositionally biased region" description="Polar residues" evidence="1">
    <location>
        <begin position="213"/>
        <end position="223"/>
    </location>
</feature>
<feature type="region of interest" description="Disordered" evidence="1">
    <location>
        <begin position="85"/>
        <end position="151"/>
    </location>
</feature>
<evidence type="ECO:0000313" key="4">
    <source>
        <dbReference type="Proteomes" id="UP000799536"/>
    </source>
</evidence>
<gene>
    <name evidence="3" type="ORF">GQ43DRAFT_439769</name>
</gene>
<feature type="signal peptide" evidence="2">
    <location>
        <begin position="1"/>
        <end position="19"/>
    </location>
</feature>
<feature type="compositionally biased region" description="Low complexity" evidence="1">
    <location>
        <begin position="92"/>
        <end position="131"/>
    </location>
</feature>
<keyword evidence="4" id="KW-1185">Reference proteome</keyword>
<dbReference type="AlphaFoldDB" id="A0A9P4MTC0"/>
<dbReference type="EMBL" id="ML993939">
    <property type="protein sequence ID" value="KAF2202371.1"/>
    <property type="molecule type" value="Genomic_DNA"/>
</dbReference>